<dbReference type="GO" id="GO:0003700">
    <property type="term" value="F:DNA-binding transcription factor activity"/>
    <property type="evidence" value="ECO:0007669"/>
    <property type="project" value="InterPro"/>
</dbReference>
<dbReference type="Gene3D" id="3.40.190.10">
    <property type="entry name" value="Periplasmic binding protein-like II"/>
    <property type="match status" value="2"/>
</dbReference>
<dbReference type="GO" id="GO:0006351">
    <property type="term" value="P:DNA-templated transcription"/>
    <property type="evidence" value="ECO:0007669"/>
    <property type="project" value="TreeGrafter"/>
</dbReference>
<protein>
    <submittedName>
        <fullName evidence="6">LysR substrate-binding domain-containing protein</fullName>
    </submittedName>
</protein>
<evidence type="ECO:0000313" key="6">
    <source>
        <dbReference type="EMBL" id="XDK34944.1"/>
    </source>
</evidence>
<sequence length="305" mass="33957">MTAVLPLLALRAFTEVGRRGSVKAAAQSMGVSPGAVSQQIRILEDRVGFSLFLRTSKGIKLTARAERVYETLQISFDNIDKSLKSLRAMQYEHKVSINTTPAFAASWLIPKLTDFYSKFPHIEISIESSNELVDLKRSSTDIALRHGLGNYPGLSTMRLIAPRLIPVAAPGLLANGPAINTVEDCLNYPLLQDSDRADWHLWLQAHGIDDDVRARKGPSFEDDFLLARAAATGQGLALVPEFCVEEELREGKLCVALEKTWPARFAYYAVTLPETLRRSEIREVLSWLIEQTTQEEVYVQELAVS</sequence>
<evidence type="ECO:0000256" key="2">
    <source>
        <dbReference type="ARBA" id="ARBA00023015"/>
    </source>
</evidence>
<dbReference type="InterPro" id="IPR005119">
    <property type="entry name" value="LysR_subst-bd"/>
</dbReference>
<dbReference type="InterPro" id="IPR036388">
    <property type="entry name" value="WH-like_DNA-bd_sf"/>
</dbReference>
<keyword evidence="2" id="KW-0805">Transcription regulation</keyword>
<evidence type="ECO:0000259" key="5">
    <source>
        <dbReference type="PROSITE" id="PS50931"/>
    </source>
</evidence>
<dbReference type="PANTHER" id="PTHR30537:SF26">
    <property type="entry name" value="GLYCINE CLEAVAGE SYSTEM TRANSCRIPTIONAL ACTIVATOR"/>
    <property type="match status" value="1"/>
</dbReference>
<accession>A0AB39HRX2</accession>
<gene>
    <name evidence="6" type="ORF">AB4Y39_14575</name>
</gene>
<dbReference type="Pfam" id="PF03466">
    <property type="entry name" value="LysR_substrate"/>
    <property type="match status" value="1"/>
</dbReference>
<comment type="similarity">
    <text evidence="1">Belongs to the LysR transcriptional regulatory family.</text>
</comment>
<dbReference type="InterPro" id="IPR058163">
    <property type="entry name" value="LysR-type_TF_proteobact-type"/>
</dbReference>
<dbReference type="Pfam" id="PF00126">
    <property type="entry name" value="HTH_1"/>
    <property type="match status" value="1"/>
</dbReference>
<keyword evidence="4" id="KW-0804">Transcription</keyword>
<dbReference type="CDD" id="cd08432">
    <property type="entry name" value="PBP2_GcdR_TrpI_HvrB_AmpR_like"/>
    <property type="match status" value="1"/>
</dbReference>
<dbReference type="RefSeq" id="WP_045189156.1">
    <property type="nucleotide sequence ID" value="NZ_CP162607.1"/>
</dbReference>
<evidence type="ECO:0000256" key="3">
    <source>
        <dbReference type="ARBA" id="ARBA00023125"/>
    </source>
</evidence>
<dbReference type="SUPFAM" id="SSF46785">
    <property type="entry name" value="Winged helix' DNA-binding domain"/>
    <property type="match status" value="1"/>
</dbReference>
<dbReference type="AlphaFoldDB" id="A0AB39HRX2"/>
<evidence type="ECO:0000256" key="1">
    <source>
        <dbReference type="ARBA" id="ARBA00009437"/>
    </source>
</evidence>
<dbReference type="PANTHER" id="PTHR30537">
    <property type="entry name" value="HTH-TYPE TRANSCRIPTIONAL REGULATOR"/>
    <property type="match status" value="1"/>
</dbReference>
<dbReference type="Gene3D" id="1.10.10.10">
    <property type="entry name" value="Winged helix-like DNA-binding domain superfamily/Winged helix DNA-binding domain"/>
    <property type="match status" value="1"/>
</dbReference>
<name>A0AB39HRX2_9PSED</name>
<dbReference type="EMBL" id="CP162607">
    <property type="protein sequence ID" value="XDK34944.1"/>
    <property type="molecule type" value="Genomic_DNA"/>
</dbReference>
<feature type="domain" description="HTH lysR-type" evidence="5">
    <location>
        <begin position="5"/>
        <end position="62"/>
    </location>
</feature>
<keyword evidence="3" id="KW-0238">DNA-binding</keyword>
<dbReference type="SUPFAM" id="SSF53850">
    <property type="entry name" value="Periplasmic binding protein-like II"/>
    <property type="match status" value="1"/>
</dbReference>
<reference evidence="6" key="1">
    <citation type="submission" date="2024-07" db="EMBL/GenBank/DDBJ databases">
        <title>Identification and characteristics of a novel species of coltsfoot's symbiotic bacteria.</title>
        <authorList>
            <person name="Juszczyk A."/>
            <person name="Jasielczuk I."/>
            <person name="Gurgul A."/>
            <person name="Rogala M."/>
            <person name="Kowalczyk A."/>
            <person name="Szmatola T."/>
            <person name="Kosecka-Strojek M."/>
            <person name="Arent Z."/>
            <person name="Latowski D."/>
        </authorList>
    </citation>
    <scope>NUCLEOTIDE SEQUENCE</scope>
    <source>
        <strain evidence="6">Hg7Tf</strain>
    </source>
</reference>
<dbReference type="GO" id="GO:0043565">
    <property type="term" value="F:sequence-specific DNA binding"/>
    <property type="evidence" value="ECO:0007669"/>
    <property type="project" value="TreeGrafter"/>
</dbReference>
<dbReference type="InterPro" id="IPR036390">
    <property type="entry name" value="WH_DNA-bd_sf"/>
</dbReference>
<proteinExistence type="inferred from homology"/>
<evidence type="ECO:0000256" key="4">
    <source>
        <dbReference type="ARBA" id="ARBA00023163"/>
    </source>
</evidence>
<organism evidence="6">
    <name type="scientific">Pseudomonas sp. Hg7Tf</name>
    <dbReference type="NCBI Taxonomy" id="3236988"/>
    <lineage>
        <taxon>Bacteria</taxon>
        <taxon>Pseudomonadati</taxon>
        <taxon>Pseudomonadota</taxon>
        <taxon>Gammaproteobacteria</taxon>
        <taxon>Pseudomonadales</taxon>
        <taxon>Pseudomonadaceae</taxon>
        <taxon>Pseudomonas</taxon>
    </lineage>
</organism>
<dbReference type="PROSITE" id="PS50931">
    <property type="entry name" value="HTH_LYSR"/>
    <property type="match status" value="1"/>
</dbReference>
<dbReference type="InterPro" id="IPR000847">
    <property type="entry name" value="LysR_HTH_N"/>
</dbReference>